<reference evidence="2 3" key="1">
    <citation type="submission" date="2017-08" db="EMBL/GenBank/DDBJ databases">
        <title>Infants hospitalized years apart are colonized by the same room-sourced microbial strains.</title>
        <authorList>
            <person name="Brooks B."/>
            <person name="Olm M.R."/>
            <person name="Firek B.A."/>
            <person name="Baker R."/>
            <person name="Thomas B.C."/>
            <person name="Morowitz M.J."/>
            <person name="Banfield J.F."/>
        </authorList>
    </citation>
    <scope>NUCLEOTIDE SEQUENCE [LARGE SCALE GENOMIC DNA]</scope>
    <source>
        <strain evidence="2">S2_018_000_R3_110</strain>
    </source>
</reference>
<proteinExistence type="predicted"/>
<organism evidence="2 3">
    <name type="scientific">Sphingomonas hengshuiensis</name>
    <dbReference type="NCBI Taxonomy" id="1609977"/>
    <lineage>
        <taxon>Bacteria</taxon>
        <taxon>Pseudomonadati</taxon>
        <taxon>Pseudomonadota</taxon>
        <taxon>Alphaproteobacteria</taxon>
        <taxon>Sphingomonadales</taxon>
        <taxon>Sphingomonadaceae</taxon>
        <taxon>Sphingomonas</taxon>
    </lineage>
</organism>
<comment type="caution">
    <text evidence="2">The sequence shown here is derived from an EMBL/GenBank/DDBJ whole genome shotgun (WGS) entry which is preliminary data.</text>
</comment>
<evidence type="ECO:0000313" key="2">
    <source>
        <dbReference type="EMBL" id="PZO79042.1"/>
    </source>
</evidence>
<dbReference type="Pfam" id="PF10988">
    <property type="entry name" value="DUF2807"/>
    <property type="match status" value="1"/>
</dbReference>
<protein>
    <recommendedName>
        <fullName evidence="1">Putative auto-transporter adhesin head GIN domain-containing protein</fullName>
    </recommendedName>
</protein>
<dbReference type="Proteomes" id="UP000248614">
    <property type="component" value="Unassembled WGS sequence"/>
</dbReference>
<dbReference type="Gene3D" id="2.160.20.120">
    <property type="match status" value="1"/>
</dbReference>
<name>A0A2W4ZEI0_9SPHN</name>
<gene>
    <name evidence="2" type="ORF">DI632_05410</name>
</gene>
<feature type="domain" description="Putative auto-transporter adhesin head GIN" evidence="1">
    <location>
        <begin position="131"/>
        <end position="334"/>
    </location>
</feature>
<dbReference type="EMBL" id="QFNF01000009">
    <property type="protein sequence ID" value="PZO79042.1"/>
    <property type="molecule type" value="Genomic_DNA"/>
</dbReference>
<evidence type="ECO:0000313" key="3">
    <source>
        <dbReference type="Proteomes" id="UP000248614"/>
    </source>
</evidence>
<sequence length="349" mass="35051">MPTWRSAASTCWMGGSSPMRCGRCDAPACPTHDVPPRRRGGGQSPRDRRFLPPWIPACAGIRLGDGRCGSLPNRSCSVATQDERLSKISIRPTSFPIRRHPMKLLPLALFATLLPAPAMAQAARSFAAAGFDRIALRGCDNVVVTPGAGFAVRAQGAAGSLAAIGVAVRGGVLTITRAPGSCDSRAGTPAATIAITLPALRALEASGTGSVRTGRIAGPAFEARLGGTGDLTIAGLQAQRVMIDRAGTGTATLHGVRAGRLSLALGGTGRIVADGHADALAITAGGTGHVDTSTLTTGGLSVRASGTGSVRAQAGGPAAVDASGIARVTVTGRAQCAVNRSGLARVTCG</sequence>
<dbReference type="InterPro" id="IPR021255">
    <property type="entry name" value="DUF2807"/>
</dbReference>
<dbReference type="AlphaFoldDB" id="A0A2W4ZEI0"/>
<accession>A0A2W4ZEI0</accession>
<evidence type="ECO:0000259" key="1">
    <source>
        <dbReference type="Pfam" id="PF10988"/>
    </source>
</evidence>